<organism evidence="2 3">
    <name type="scientific">Candidatus Ornithomonoglobus intestinigallinarum</name>
    <dbReference type="NCBI Taxonomy" id="2840894"/>
    <lineage>
        <taxon>Bacteria</taxon>
        <taxon>Bacillati</taxon>
        <taxon>Bacillota</taxon>
        <taxon>Clostridia</taxon>
        <taxon>Candidatus Ornithomonoglobus</taxon>
    </lineage>
</organism>
<feature type="transmembrane region" description="Helical" evidence="1">
    <location>
        <begin position="123"/>
        <end position="141"/>
    </location>
</feature>
<comment type="caution">
    <text evidence="2">The sequence shown here is derived from an EMBL/GenBank/DDBJ whole genome shotgun (WGS) entry which is preliminary data.</text>
</comment>
<dbReference type="PANTHER" id="PTHR34821:SF3">
    <property type="entry name" value="MEMBRANE PROTEIN"/>
    <property type="match status" value="1"/>
</dbReference>
<feature type="transmembrane region" description="Helical" evidence="1">
    <location>
        <begin position="34"/>
        <end position="54"/>
    </location>
</feature>
<reference evidence="2" key="1">
    <citation type="submission" date="2020-10" db="EMBL/GenBank/DDBJ databases">
        <authorList>
            <person name="Gilroy R."/>
        </authorList>
    </citation>
    <scope>NUCLEOTIDE SEQUENCE</scope>
    <source>
        <strain evidence="2">CHK181-108</strain>
    </source>
</reference>
<dbReference type="InterPro" id="IPR006750">
    <property type="entry name" value="YdcZ"/>
</dbReference>
<protein>
    <submittedName>
        <fullName evidence="2">DMT family transporter</fullName>
    </submittedName>
</protein>
<dbReference type="Proteomes" id="UP000824165">
    <property type="component" value="Unassembled WGS sequence"/>
</dbReference>
<name>A0A9D1H1L7_9FIRM</name>
<dbReference type="PANTHER" id="PTHR34821">
    <property type="entry name" value="INNER MEMBRANE PROTEIN YDCZ"/>
    <property type="match status" value="1"/>
</dbReference>
<dbReference type="EMBL" id="DVLU01000028">
    <property type="protein sequence ID" value="HIT84907.1"/>
    <property type="molecule type" value="Genomic_DNA"/>
</dbReference>
<gene>
    <name evidence="2" type="ORF">IAA60_03260</name>
</gene>
<keyword evidence="1" id="KW-0812">Transmembrane</keyword>
<reference evidence="2" key="2">
    <citation type="journal article" date="2021" name="PeerJ">
        <title>Extensive microbial diversity within the chicken gut microbiome revealed by metagenomics and culture.</title>
        <authorList>
            <person name="Gilroy R."/>
            <person name="Ravi A."/>
            <person name="Getino M."/>
            <person name="Pursley I."/>
            <person name="Horton D.L."/>
            <person name="Alikhan N.F."/>
            <person name="Baker D."/>
            <person name="Gharbi K."/>
            <person name="Hall N."/>
            <person name="Watson M."/>
            <person name="Adriaenssens E.M."/>
            <person name="Foster-Nyarko E."/>
            <person name="Jarju S."/>
            <person name="Secka A."/>
            <person name="Antonio M."/>
            <person name="Oren A."/>
            <person name="Chaudhuri R.R."/>
            <person name="La Ragione R."/>
            <person name="Hildebrand F."/>
            <person name="Pallen M.J."/>
        </authorList>
    </citation>
    <scope>NUCLEOTIDE SEQUENCE</scope>
    <source>
        <strain evidence="2">CHK181-108</strain>
    </source>
</reference>
<sequence>MTGIISCIIAGAAMSVQGVMNTRLSEKIGLWESNAFVQGTAFAASLIIALIFGRGGAGTLRDTNRLYLLGGLVGVVITVTVMLGMGKTSPAVAVSVILIAQLFTAALIDAFGIMGTEKTPFLWNKYIGLALMTGGVLLFKLKP</sequence>
<dbReference type="Pfam" id="PF04657">
    <property type="entry name" value="DMT_YdcZ"/>
    <property type="match status" value="1"/>
</dbReference>
<dbReference type="AlphaFoldDB" id="A0A9D1H1L7"/>
<evidence type="ECO:0000313" key="3">
    <source>
        <dbReference type="Proteomes" id="UP000824165"/>
    </source>
</evidence>
<feature type="transmembrane region" description="Helical" evidence="1">
    <location>
        <begin position="66"/>
        <end position="85"/>
    </location>
</feature>
<keyword evidence="1" id="KW-0472">Membrane</keyword>
<accession>A0A9D1H1L7</accession>
<dbReference type="GO" id="GO:0005886">
    <property type="term" value="C:plasma membrane"/>
    <property type="evidence" value="ECO:0007669"/>
    <property type="project" value="TreeGrafter"/>
</dbReference>
<evidence type="ECO:0000313" key="2">
    <source>
        <dbReference type="EMBL" id="HIT84907.1"/>
    </source>
</evidence>
<feature type="transmembrane region" description="Helical" evidence="1">
    <location>
        <begin position="91"/>
        <end position="111"/>
    </location>
</feature>
<proteinExistence type="predicted"/>
<keyword evidence="1" id="KW-1133">Transmembrane helix</keyword>
<evidence type="ECO:0000256" key="1">
    <source>
        <dbReference type="SAM" id="Phobius"/>
    </source>
</evidence>